<protein>
    <submittedName>
        <fullName evidence="13">GATA-binding factor 2-like</fullName>
    </submittedName>
</protein>
<evidence type="ECO:0000256" key="6">
    <source>
        <dbReference type="ARBA" id="ARBA00023125"/>
    </source>
</evidence>
<dbReference type="InterPro" id="IPR039355">
    <property type="entry name" value="Transcription_factor_GATA"/>
</dbReference>
<evidence type="ECO:0000256" key="11">
    <source>
        <dbReference type="SAM" id="MobiDB-lite"/>
    </source>
</evidence>
<keyword evidence="3 10" id="KW-0863">Zinc-finger</keyword>
<dbReference type="Proteomes" id="UP000265000">
    <property type="component" value="Unplaced"/>
</dbReference>
<evidence type="ECO:0000256" key="1">
    <source>
        <dbReference type="ARBA" id="ARBA00004123"/>
    </source>
</evidence>
<keyword evidence="7" id="KW-0010">Activator</keyword>
<feature type="domain" description="GATA-type" evidence="12">
    <location>
        <begin position="185"/>
        <end position="238"/>
    </location>
</feature>
<organism evidence="13 14">
    <name type="scientific">Fundulus heteroclitus</name>
    <name type="common">Killifish</name>
    <name type="synonym">Mummichog</name>
    <dbReference type="NCBI Taxonomy" id="8078"/>
    <lineage>
        <taxon>Eukaryota</taxon>
        <taxon>Metazoa</taxon>
        <taxon>Chordata</taxon>
        <taxon>Craniata</taxon>
        <taxon>Vertebrata</taxon>
        <taxon>Euteleostomi</taxon>
        <taxon>Actinopterygii</taxon>
        <taxon>Neopterygii</taxon>
        <taxon>Teleostei</taxon>
        <taxon>Neoteleostei</taxon>
        <taxon>Acanthomorphata</taxon>
        <taxon>Ovalentaria</taxon>
        <taxon>Atherinomorphae</taxon>
        <taxon>Cyprinodontiformes</taxon>
        <taxon>Fundulidae</taxon>
        <taxon>Fundulus</taxon>
    </lineage>
</organism>
<proteinExistence type="predicted"/>
<keyword evidence="2" id="KW-0479">Metal-binding</keyword>
<keyword evidence="4" id="KW-0862">Zinc</keyword>
<keyword evidence="8" id="KW-0804">Transcription</keyword>
<evidence type="ECO:0000256" key="7">
    <source>
        <dbReference type="ARBA" id="ARBA00023159"/>
    </source>
</evidence>
<keyword evidence="5" id="KW-0805">Transcription regulation</keyword>
<dbReference type="GO" id="GO:0008270">
    <property type="term" value="F:zinc ion binding"/>
    <property type="evidence" value="ECO:0007669"/>
    <property type="project" value="UniProtKB-KW"/>
</dbReference>
<dbReference type="SMART" id="SM00401">
    <property type="entry name" value="ZnF_GATA"/>
    <property type="match status" value="2"/>
</dbReference>
<dbReference type="GO" id="GO:0045165">
    <property type="term" value="P:cell fate commitment"/>
    <property type="evidence" value="ECO:0007669"/>
    <property type="project" value="TreeGrafter"/>
</dbReference>
<dbReference type="InterPro" id="IPR013088">
    <property type="entry name" value="Znf_NHR/GATA"/>
</dbReference>
<evidence type="ECO:0000256" key="2">
    <source>
        <dbReference type="ARBA" id="ARBA00022723"/>
    </source>
</evidence>
<dbReference type="PANTHER" id="PTHR10071">
    <property type="entry name" value="TRANSCRIPTION FACTOR GATA FAMILY MEMBER"/>
    <property type="match status" value="1"/>
</dbReference>
<evidence type="ECO:0000256" key="9">
    <source>
        <dbReference type="ARBA" id="ARBA00023242"/>
    </source>
</evidence>
<evidence type="ECO:0000256" key="4">
    <source>
        <dbReference type="ARBA" id="ARBA00022833"/>
    </source>
</evidence>
<evidence type="ECO:0000256" key="8">
    <source>
        <dbReference type="ARBA" id="ARBA00023163"/>
    </source>
</evidence>
<evidence type="ECO:0000256" key="5">
    <source>
        <dbReference type="ARBA" id="ARBA00023015"/>
    </source>
</evidence>
<reference evidence="13" key="1">
    <citation type="submission" date="2025-08" db="UniProtKB">
        <authorList>
            <consortium name="Ensembl"/>
        </authorList>
    </citation>
    <scope>IDENTIFICATION</scope>
</reference>
<dbReference type="GO" id="GO:0000978">
    <property type="term" value="F:RNA polymerase II cis-regulatory region sequence-specific DNA binding"/>
    <property type="evidence" value="ECO:0007669"/>
    <property type="project" value="TreeGrafter"/>
</dbReference>
<evidence type="ECO:0000256" key="3">
    <source>
        <dbReference type="ARBA" id="ARBA00022771"/>
    </source>
</evidence>
<dbReference type="FunFam" id="3.30.50.10:FF:000032">
    <property type="entry name" value="Transcription factor GATA-3"/>
    <property type="match status" value="1"/>
</dbReference>
<dbReference type="InterPro" id="IPR000679">
    <property type="entry name" value="Znf_GATA"/>
</dbReference>
<feature type="compositionally biased region" description="Low complexity" evidence="11">
    <location>
        <begin position="33"/>
        <end position="45"/>
    </location>
</feature>
<evidence type="ECO:0000256" key="10">
    <source>
        <dbReference type="PROSITE-ProRule" id="PRU00094"/>
    </source>
</evidence>
<feature type="region of interest" description="Disordered" evidence="11">
    <location>
        <begin position="31"/>
        <end position="58"/>
    </location>
</feature>
<dbReference type="PROSITE" id="PS50114">
    <property type="entry name" value="GATA_ZN_FINGER_2"/>
    <property type="match status" value="2"/>
</dbReference>
<dbReference type="STRING" id="8078.ENSFHEP00000028444"/>
<dbReference type="GO" id="GO:0045944">
    <property type="term" value="P:positive regulation of transcription by RNA polymerase II"/>
    <property type="evidence" value="ECO:0007669"/>
    <property type="project" value="TreeGrafter"/>
</dbReference>
<dbReference type="GO" id="GO:0005634">
    <property type="term" value="C:nucleus"/>
    <property type="evidence" value="ECO:0007669"/>
    <property type="project" value="UniProtKB-SubCell"/>
</dbReference>
<keyword evidence="6" id="KW-0238">DNA-binding</keyword>
<evidence type="ECO:0000313" key="13">
    <source>
        <dbReference type="Ensembl" id="ENSFHEP00000028444.1"/>
    </source>
</evidence>
<dbReference type="PRINTS" id="PR00619">
    <property type="entry name" value="GATAZNFINGER"/>
</dbReference>
<dbReference type="PANTHER" id="PTHR10071:SF281">
    <property type="entry name" value="BOX A-BINDING FACTOR-RELATED"/>
    <property type="match status" value="1"/>
</dbReference>
<dbReference type="AlphaFoldDB" id="A0A3Q2QMH8"/>
<dbReference type="PROSITE" id="PS00344">
    <property type="entry name" value="GATA_ZN_FINGER_1"/>
    <property type="match status" value="1"/>
</dbReference>
<dbReference type="Ensembl" id="ENSFHET00000018098.1">
    <property type="protein sequence ID" value="ENSFHEP00000028444.1"/>
    <property type="gene ID" value="ENSFHEG00000012564.1"/>
</dbReference>
<dbReference type="Pfam" id="PF00320">
    <property type="entry name" value="GATA"/>
    <property type="match status" value="1"/>
</dbReference>
<keyword evidence="9" id="KW-0539">Nucleus</keyword>
<evidence type="ECO:0000259" key="12">
    <source>
        <dbReference type="PROSITE" id="PS50114"/>
    </source>
</evidence>
<name>A0A3Q2QMH8_FUNHE</name>
<accession>A0A3Q2QMH8</accession>
<reference evidence="13" key="2">
    <citation type="submission" date="2025-09" db="UniProtKB">
        <authorList>
            <consortium name="Ensembl"/>
        </authorList>
    </citation>
    <scope>IDENTIFICATION</scope>
</reference>
<comment type="subcellular location">
    <subcellularLocation>
        <location evidence="1">Nucleus</location>
    </subcellularLocation>
</comment>
<sequence length="271" mass="30063">MDATVGPEILQDPTELSLCLFPLRRTEMMSGLPPSAAWSSAPSAPGWDGSPGFSVKCDPAPSDPLVQSRWLSDEGLLRRPHPLDDEPFSCWYRPPPVYSTCSGHPTLTPPPRWNSNLVGPSPSSPDWSDPEQRECESCGANSALLWRRAAAGKHLCYTCSLGQEDGSRDQNTPLLRPKRRRTAAARKGTRCSNCETETTSLWRRNAAGEPVCNACGLYYKLHQIQRPLVLKKEEIQTRRRKVANRRTCRKRADQSGSFIPSIMASCSSLLQ</sequence>
<evidence type="ECO:0000313" key="14">
    <source>
        <dbReference type="Proteomes" id="UP000265000"/>
    </source>
</evidence>
<dbReference type="GeneTree" id="ENSGT00940000159247"/>
<dbReference type="GO" id="GO:0000122">
    <property type="term" value="P:negative regulation of transcription by RNA polymerase II"/>
    <property type="evidence" value="ECO:0007669"/>
    <property type="project" value="TreeGrafter"/>
</dbReference>
<keyword evidence="14" id="KW-1185">Reference proteome</keyword>
<dbReference type="Gene3D" id="3.30.50.10">
    <property type="entry name" value="Erythroid Transcription Factor GATA-1, subunit A"/>
    <property type="match status" value="2"/>
</dbReference>
<dbReference type="CDD" id="cd00202">
    <property type="entry name" value="ZnF_GATA"/>
    <property type="match status" value="1"/>
</dbReference>
<dbReference type="SUPFAM" id="SSF57716">
    <property type="entry name" value="Glucocorticoid receptor-like (DNA-binding domain)"/>
    <property type="match status" value="1"/>
</dbReference>
<feature type="domain" description="GATA-type" evidence="12">
    <location>
        <begin position="129"/>
        <end position="161"/>
    </location>
</feature>
<dbReference type="GO" id="GO:0000981">
    <property type="term" value="F:DNA-binding transcription factor activity, RNA polymerase II-specific"/>
    <property type="evidence" value="ECO:0007669"/>
    <property type="project" value="TreeGrafter"/>
</dbReference>